<evidence type="ECO:0000313" key="1">
    <source>
        <dbReference type="EMBL" id="SBW84451.1"/>
    </source>
</evidence>
<accession>A0A1D3K8E2</accession>
<sequence>MAVLYDFRFLIRKVSFVENLVITASGSDSVLFEECKQMTYRDAQTHLAHLSKGQSQSHSAILSLKYRDDKKPRGWNGNSQNRIDYEATSSAA</sequence>
<gene>
    <name evidence="1" type="ORF">PVE_R2G0425</name>
</gene>
<dbReference type="Proteomes" id="UP000245431">
    <property type="component" value="Chromosome PVE_r2"/>
</dbReference>
<evidence type="ECO:0000313" key="2">
    <source>
        <dbReference type="Proteomes" id="UP000245431"/>
    </source>
</evidence>
<reference evidence="2" key="1">
    <citation type="submission" date="2016-07" db="EMBL/GenBank/DDBJ databases">
        <authorList>
            <person name="Florea S."/>
            <person name="Webb J.S."/>
            <person name="Jaromczyk J."/>
            <person name="Schardl C.L."/>
        </authorList>
    </citation>
    <scope>NUCLEOTIDE SEQUENCE [LARGE SCALE GENOMIC DNA]</scope>
    <source>
        <strain evidence="2">1YdBTEX2</strain>
    </source>
</reference>
<dbReference type="EMBL" id="LT599584">
    <property type="protein sequence ID" value="SBW84451.1"/>
    <property type="molecule type" value="Genomic_DNA"/>
</dbReference>
<name>A0A1D3K8E2_PSEVE</name>
<organism evidence="1 2">
    <name type="scientific">Pseudomonas veronii 1YdBTEX2</name>
    <dbReference type="NCBI Taxonomy" id="1295141"/>
    <lineage>
        <taxon>Bacteria</taxon>
        <taxon>Pseudomonadati</taxon>
        <taxon>Pseudomonadota</taxon>
        <taxon>Gammaproteobacteria</taxon>
        <taxon>Pseudomonadales</taxon>
        <taxon>Pseudomonadaceae</taxon>
        <taxon>Pseudomonas</taxon>
    </lineage>
</organism>
<dbReference type="AlphaFoldDB" id="A0A1D3K8E2"/>
<proteinExistence type="predicted"/>
<protein>
    <submittedName>
        <fullName evidence="1">Uncharacterized protein</fullName>
    </submittedName>
</protein>